<keyword evidence="8 10" id="KW-1133">Transmembrane helix</keyword>
<feature type="transmembrane region" description="Helical" evidence="10">
    <location>
        <begin position="166"/>
        <end position="187"/>
    </location>
</feature>
<organism evidence="11 12">
    <name type="scientific">Orenia metallireducens</name>
    <dbReference type="NCBI Taxonomy" id="1413210"/>
    <lineage>
        <taxon>Bacteria</taxon>
        <taxon>Bacillati</taxon>
        <taxon>Bacillota</taxon>
        <taxon>Clostridia</taxon>
        <taxon>Halanaerobiales</taxon>
        <taxon>Halobacteroidaceae</taxon>
        <taxon>Orenia</taxon>
    </lineage>
</organism>
<dbReference type="AlphaFoldDB" id="A0A1C0ABE0"/>
<evidence type="ECO:0000256" key="10">
    <source>
        <dbReference type="SAM" id="Phobius"/>
    </source>
</evidence>
<feature type="transmembrane region" description="Helical" evidence="10">
    <location>
        <begin position="66"/>
        <end position="84"/>
    </location>
</feature>
<feature type="transmembrane region" description="Helical" evidence="10">
    <location>
        <begin position="193"/>
        <end position="214"/>
    </location>
</feature>
<keyword evidence="4" id="KW-1003">Cell membrane</keyword>
<reference evidence="11 12" key="2">
    <citation type="submission" date="2016-08" db="EMBL/GenBank/DDBJ databases">
        <title>Orenia metallireducens sp. nov. strain Z6, a Novel Metal-reducing Firmicute from the Deep Subsurface.</title>
        <authorList>
            <person name="Maxim B.I."/>
            <person name="Kenneth K."/>
            <person name="Flynn T.M."/>
            <person name="Oloughlin E.J."/>
            <person name="Locke R.A."/>
            <person name="Weber J.R."/>
            <person name="Egan S.M."/>
            <person name="Mackie R.I."/>
            <person name="Cann I.K."/>
        </authorList>
    </citation>
    <scope>NUCLEOTIDE SEQUENCE [LARGE SCALE GENOMIC DNA]</scope>
    <source>
        <strain evidence="11 12">Z6</strain>
    </source>
</reference>
<proteinExistence type="inferred from homology"/>
<keyword evidence="12" id="KW-1185">Reference proteome</keyword>
<dbReference type="PANTHER" id="PTHR36844:SF1">
    <property type="entry name" value="PROTEASE PRSW"/>
    <property type="match status" value="1"/>
</dbReference>
<dbReference type="PIRSF" id="PIRSF016933">
    <property type="entry name" value="PrsW"/>
    <property type="match status" value="1"/>
</dbReference>
<evidence type="ECO:0000256" key="2">
    <source>
        <dbReference type="ARBA" id="ARBA00009165"/>
    </source>
</evidence>
<evidence type="ECO:0000256" key="3">
    <source>
        <dbReference type="ARBA" id="ARBA00018997"/>
    </source>
</evidence>
<keyword evidence="9 10" id="KW-0472">Membrane</keyword>
<dbReference type="EMBL" id="LWDV01000007">
    <property type="protein sequence ID" value="OCL27681.1"/>
    <property type="molecule type" value="Genomic_DNA"/>
</dbReference>
<dbReference type="RefSeq" id="WP_068715667.1">
    <property type="nucleotide sequence ID" value="NZ_LWDV01000007.1"/>
</dbReference>
<name>A0A1C0ABE0_9FIRM</name>
<evidence type="ECO:0000313" key="12">
    <source>
        <dbReference type="Proteomes" id="UP000093514"/>
    </source>
</evidence>
<reference evidence="12" key="1">
    <citation type="submission" date="2016-07" db="EMBL/GenBank/DDBJ databases">
        <authorList>
            <person name="Florea S."/>
            <person name="Webb J.S."/>
            <person name="Jaromczyk J."/>
            <person name="Schardl C.L."/>
        </authorList>
    </citation>
    <scope>NUCLEOTIDE SEQUENCE [LARGE SCALE GENOMIC DNA]</scope>
    <source>
        <strain evidence="12">Z6</strain>
    </source>
</reference>
<keyword evidence="5" id="KW-0645">Protease</keyword>
<dbReference type="GO" id="GO:0008233">
    <property type="term" value="F:peptidase activity"/>
    <property type="evidence" value="ECO:0007669"/>
    <property type="project" value="UniProtKB-KW"/>
</dbReference>
<feature type="transmembrane region" description="Helical" evidence="10">
    <location>
        <begin position="105"/>
        <end position="127"/>
    </location>
</feature>
<gene>
    <name evidence="11" type="ORF">U472_03775</name>
</gene>
<feature type="transmembrane region" description="Helical" evidence="10">
    <location>
        <begin position="34"/>
        <end position="54"/>
    </location>
</feature>
<dbReference type="OrthoDB" id="5504276at2"/>
<dbReference type="InterPro" id="IPR026898">
    <property type="entry name" value="PrsW"/>
</dbReference>
<evidence type="ECO:0000256" key="9">
    <source>
        <dbReference type="ARBA" id="ARBA00023136"/>
    </source>
</evidence>
<evidence type="ECO:0000256" key="6">
    <source>
        <dbReference type="ARBA" id="ARBA00022692"/>
    </source>
</evidence>
<evidence type="ECO:0000256" key="1">
    <source>
        <dbReference type="ARBA" id="ARBA00004651"/>
    </source>
</evidence>
<evidence type="ECO:0000313" key="11">
    <source>
        <dbReference type="EMBL" id="OCL27681.1"/>
    </source>
</evidence>
<sequence length="224" mass="24939">MNLFWLLAVSLLPGLLWVYYFYRKDRYEPEPANLVIKAFIYGALAVIPVGLIEAPFAKLISNPPNLLTLLLVTIGIVGLVEETAKFAVIRYTIYNSDEFDEVVDGIIYSVAAGLGFAALENLLYTYVFGFQVGIIRAVVTSLIHASFSGIMGYYLGKAKLESKPSLIWTGLLQVAILHGLYDFLIISGFVSNYIVYGMVIALYIYLVSLINRAVELSPFKQDEQ</sequence>
<dbReference type="Proteomes" id="UP000093514">
    <property type="component" value="Unassembled WGS sequence"/>
</dbReference>
<evidence type="ECO:0000256" key="5">
    <source>
        <dbReference type="ARBA" id="ARBA00022670"/>
    </source>
</evidence>
<dbReference type="Pfam" id="PF13367">
    <property type="entry name" value="PrsW-protease"/>
    <property type="match status" value="1"/>
</dbReference>
<accession>A0A1C0ABE0</accession>
<dbReference type="InterPro" id="IPR023596">
    <property type="entry name" value="Peptidase_PrsW_arch/bac"/>
</dbReference>
<protein>
    <recommendedName>
        <fullName evidence="3">Protease PrsW</fullName>
    </recommendedName>
</protein>
<comment type="similarity">
    <text evidence="2">Belongs to the protease PrsW family.</text>
</comment>
<feature type="transmembrane region" description="Helical" evidence="10">
    <location>
        <begin position="6"/>
        <end position="22"/>
    </location>
</feature>
<dbReference type="GO" id="GO:0006508">
    <property type="term" value="P:proteolysis"/>
    <property type="evidence" value="ECO:0007669"/>
    <property type="project" value="UniProtKB-KW"/>
</dbReference>
<comment type="subcellular location">
    <subcellularLocation>
        <location evidence="1">Cell membrane</location>
        <topology evidence="1">Multi-pass membrane protein</topology>
    </subcellularLocation>
</comment>
<keyword evidence="7" id="KW-0378">Hydrolase</keyword>
<evidence type="ECO:0000256" key="7">
    <source>
        <dbReference type="ARBA" id="ARBA00022801"/>
    </source>
</evidence>
<dbReference type="GO" id="GO:0005886">
    <property type="term" value="C:plasma membrane"/>
    <property type="evidence" value="ECO:0007669"/>
    <property type="project" value="UniProtKB-SubCell"/>
</dbReference>
<evidence type="ECO:0000256" key="8">
    <source>
        <dbReference type="ARBA" id="ARBA00022989"/>
    </source>
</evidence>
<feature type="transmembrane region" description="Helical" evidence="10">
    <location>
        <begin position="133"/>
        <end position="154"/>
    </location>
</feature>
<comment type="caution">
    <text evidence="11">The sequence shown here is derived from an EMBL/GenBank/DDBJ whole genome shotgun (WGS) entry which is preliminary data.</text>
</comment>
<evidence type="ECO:0000256" key="4">
    <source>
        <dbReference type="ARBA" id="ARBA00022475"/>
    </source>
</evidence>
<keyword evidence="6 10" id="KW-0812">Transmembrane</keyword>
<dbReference type="PANTHER" id="PTHR36844">
    <property type="entry name" value="PROTEASE PRSW"/>
    <property type="match status" value="1"/>
</dbReference>